<feature type="domain" description="Lipocalin/cytosolic fatty-acid binding" evidence="3">
    <location>
        <begin position="44"/>
        <end position="180"/>
    </location>
</feature>
<dbReference type="InterPro" id="IPR000566">
    <property type="entry name" value="Lipocln_cytosolic_FA-bd_dom"/>
</dbReference>
<gene>
    <name evidence="4" type="ORF">ACH49Z_11780</name>
</gene>
<organism evidence="4 5">
    <name type="scientific">Nocardia testacea</name>
    <dbReference type="NCBI Taxonomy" id="248551"/>
    <lineage>
        <taxon>Bacteria</taxon>
        <taxon>Bacillati</taxon>
        <taxon>Actinomycetota</taxon>
        <taxon>Actinomycetes</taxon>
        <taxon>Mycobacteriales</taxon>
        <taxon>Nocardiaceae</taxon>
        <taxon>Nocardia</taxon>
    </lineage>
</organism>
<dbReference type="Proteomes" id="UP001611494">
    <property type="component" value="Unassembled WGS sequence"/>
</dbReference>
<feature type="chain" id="PRO_5045015730" evidence="2">
    <location>
        <begin position="25"/>
        <end position="204"/>
    </location>
</feature>
<proteinExistence type="inferred from homology"/>
<keyword evidence="2" id="KW-0732">Signal</keyword>
<evidence type="ECO:0000313" key="5">
    <source>
        <dbReference type="Proteomes" id="UP001611494"/>
    </source>
</evidence>
<feature type="signal peptide" evidence="2">
    <location>
        <begin position="1"/>
        <end position="24"/>
    </location>
</feature>
<dbReference type="PANTHER" id="PTHR10612:SF34">
    <property type="entry name" value="APOLIPOPROTEIN D"/>
    <property type="match status" value="1"/>
</dbReference>
<name>A0ABW7VVC2_9NOCA</name>
<evidence type="ECO:0000259" key="3">
    <source>
        <dbReference type="Pfam" id="PF08212"/>
    </source>
</evidence>
<comment type="similarity">
    <text evidence="1 2">Belongs to the calycin superfamily. Lipocalin family.</text>
</comment>
<reference evidence="4 5" key="1">
    <citation type="submission" date="2024-10" db="EMBL/GenBank/DDBJ databases">
        <title>The Natural Products Discovery Center: Release of the First 8490 Sequenced Strains for Exploring Actinobacteria Biosynthetic Diversity.</title>
        <authorList>
            <person name="Kalkreuter E."/>
            <person name="Kautsar S.A."/>
            <person name="Yang D."/>
            <person name="Bader C.D."/>
            <person name="Teijaro C.N."/>
            <person name="Fluegel L."/>
            <person name="Davis C.M."/>
            <person name="Simpson J.R."/>
            <person name="Lauterbach L."/>
            <person name="Steele A.D."/>
            <person name="Gui C."/>
            <person name="Meng S."/>
            <person name="Li G."/>
            <person name="Viehrig K."/>
            <person name="Ye F."/>
            <person name="Su P."/>
            <person name="Kiefer A.F."/>
            <person name="Nichols A."/>
            <person name="Cepeda A.J."/>
            <person name="Yan W."/>
            <person name="Fan B."/>
            <person name="Jiang Y."/>
            <person name="Adhikari A."/>
            <person name="Zheng C.-J."/>
            <person name="Schuster L."/>
            <person name="Cowan T.M."/>
            <person name="Smanski M.J."/>
            <person name="Chevrette M.G."/>
            <person name="De Carvalho L.P.S."/>
            <person name="Shen B."/>
        </authorList>
    </citation>
    <scope>NUCLEOTIDE SEQUENCE [LARGE SCALE GENOMIC DNA]</scope>
    <source>
        <strain evidence="4 5">NPDC019377</strain>
    </source>
</reference>
<dbReference type="SUPFAM" id="SSF50814">
    <property type="entry name" value="Lipocalins"/>
    <property type="match status" value="1"/>
</dbReference>
<evidence type="ECO:0000313" key="4">
    <source>
        <dbReference type="EMBL" id="MFI2230519.1"/>
    </source>
</evidence>
<dbReference type="InterPro" id="IPR047202">
    <property type="entry name" value="Lipocalin_Blc-like_dom"/>
</dbReference>
<evidence type="ECO:0000256" key="1">
    <source>
        <dbReference type="ARBA" id="ARBA00006889"/>
    </source>
</evidence>
<dbReference type="RefSeq" id="WP_397061888.1">
    <property type="nucleotide sequence ID" value="NZ_JBIRYL010000001.1"/>
</dbReference>
<accession>A0ABW7VVC2</accession>
<dbReference type="InterPro" id="IPR012674">
    <property type="entry name" value="Calycin"/>
</dbReference>
<evidence type="ECO:0000256" key="2">
    <source>
        <dbReference type="PIRNR" id="PIRNR036893"/>
    </source>
</evidence>
<dbReference type="CDD" id="cd19438">
    <property type="entry name" value="lipocalin_Blc-like"/>
    <property type="match status" value="1"/>
</dbReference>
<dbReference type="EMBL" id="JBIRYL010000001">
    <property type="protein sequence ID" value="MFI2230519.1"/>
    <property type="molecule type" value="Genomic_DNA"/>
</dbReference>
<keyword evidence="5" id="KW-1185">Reference proteome</keyword>
<dbReference type="PIRSF" id="PIRSF036893">
    <property type="entry name" value="Lipocalin_ApoD"/>
    <property type="match status" value="1"/>
</dbReference>
<dbReference type="InterPro" id="IPR022271">
    <property type="entry name" value="Lipocalin_ApoD"/>
</dbReference>
<sequence length="204" mass="21184">MTAHRAVRRIAGLVAALTSLGALAAGGAAAQPPLPPGPAPVPALDLNRYLGDWNQLAAVPQPFNLDCARDTRAQYTLDPQGDVAVHNSCTTWSGGRNEIRGTAKVNDSVTGAQLHVGFPGVPGQDSLDGPTNYIVTALAPDYSWALVTDPSRLSGFVLARSAALDAPTWDRVKAAITAAGQTPCMYLSSPTTGGRSDITPLCLR</sequence>
<dbReference type="PANTHER" id="PTHR10612">
    <property type="entry name" value="APOLIPOPROTEIN D"/>
    <property type="match status" value="1"/>
</dbReference>
<comment type="caution">
    <text evidence="4">The sequence shown here is derived from an EMBL/GenBank/DDBJ whole genome shotgun (WGS) entry which is preliminary data.</text>
</comment>
<dbReference type="Pfam" id="PF08212">
    <property type="entry name" value="Lipocalin_2"/>
    <property type="match status" value="1"/>
</dbReference>
<dbReference type="Gene3D" id="2.40.128.20">
    <property type="match status" value="1"/>
</dbReference>
<protein>
    <submittedName>
        <fullName evidence="4">Lipocalin family protein</fullName>
    </submittedName>
</protein>